<reference evidence="4" key="1">
    <citation type="submission" date="2020-10" db="EMBL/GenBank/DDBJ databases">
        <authorList>
            <person name="Castelo-Branco R."/>
            <person name="Eusebio N."/>
            <person name="Adriana R."/>
            <person name="Vieira A."/>
            <person name="Brugerolle De Fraissinette N."/>
            <person name="Rezende De Castro R."/>
            <person name="Schneider M.P."/>
            <person name="Vasconcelos V."/>
            <person name="Leao P.N."/>
        </authorList>
    </citation>
    <scope>NUCLEOTIDE SEQUENCE</scope>
    <source>
        <strain evidence="4">LEGE 11480</strain>
    </source>
</reference>
<dbReference type="InterPro" id="IPR025924">
    <property type="entry name" value="YHYH_dom"/>
</dbReference>
<evidence type="ECO:0000313" key="4">
    <source>
        <dbReference type="EMBL" id="MBE9030488.1"/>
    </source>
</evidence>
<feature type="domain" description="YHYH" evidence="3">
    <location>
        <begin position="189"/>
        <end position="284"/>
    </location>
</feature>
<dbReference type="EMBL" id="JADEXQ010000037">
    <property type="protein sequence ID" value="MBE9030488.1"/>
    <property type="molecule type" value="Genomic_DNA"/>
</dbReference>
<protein>
    <submittedName>
        <fullName evidence="4">YHYH protein</fullName>
    </submittedName>
</protein>
<gene>
    <name evidence="4" type="ORF">IQ266_12175</name>
</gene>
<evidence type="ECO:0000259" key="3">
    <source>
        <dbReference type="Pfam" id="PF14240"/>
    </source>
</evidence>
<evidence type="ECO:0000313" key="5">
    <source>
        <dbReference type="Proteomes" id="UP000625316"/>
    </source>
</evidence>
<comment type="caution">
    <text evidence="4">The sequence shown here is derived from an EMBL/GenBank/DDBJ whole genome shotgun (WGS) entry which is preliminary data.</text>
</comment>
<proteinExistence type="predicted"/>
<dbReference type="Pfam" id="PF14240">
    <property type="entry name" value="YHYH"/>
    <property type="match status" value="1"/>
</dbReference>
<accession>A0A928VMM5</accession>
<dbReference type="PROSITE" id="PS51257">
    <property type="entry name" value="PROKAR_LIPOPROTEIN"/>
    <property type="match status" value="1"/>
</dbReference>
<name>A0A928VMM5_9CYAN</name>
<feature type="chain" id="PRO_5037381240" evidence="2">
    <location>
        <begin position="23"/>
        <end position="352"/>
    </location>
</feature>
<evidence type="ECO:0000256" key="1">
    <source>
        <dbReference type="SAM" id="MobiDB-lite"/>
    </source>
</evidence>
<feature type="signal peptide" evidence="2">
    <location>
        <begin position="1"/>
        <end position="22"/>
    </location>
</feature>
<organism evidence="4 5">
    <name type="scientific">Romeriopsis navalis LEGE 11480</name>
    <dbReference type="NCBI Taxonomy" id="2777977"/>
    <lineage>
        <taxon>Bacteria</taxon>
        <taxon>Bacillati</taxon>
        <taxon>Cyanobacteriota</taxon>
        <taxon>Cyanophyceae</taxon>
        <taxon>Leptolyngbyales</taxon>
        <taxon>Leptolyngbyaceae</taxon>
        <taxon>Romeriopsis</taxon>
        <taxon>Romeriopsis navalis</taxon>
    </lineage>
</organism>
<feature type="region of interest" description="Disordered" evidence="1">
    <location>
        <begin position="331"/>
        <end position="352"/>
    </location>
</feature>
<dbReference type="RefSeq" id="WP_264325316.1">
    <property type="nucleotide sequence ID" value="NZ_JADEXQ010000037.1"/>
</dbReference>
<dbReference type="Proteomes" id="UP000625316">
    <property type="component" value="Unassembled WGS sequence"/>
</dbReference>
<evidence type="ECO:0000256" key="2">
    <source>
        <dbReference type="SAM" id="SignalP"/>
    </source>
</evidence>
<sequence length="352" mass="38178">MNYTYRRLIPLTLGLLSSFAASCTSTGESAPPLAGLPTKPEISATTSKQSVVAVNPDFFIQANLAKPIQQEDCTLSDGTKTSCYSITINPTPQEHKMGPWCPTHVKDGKDKGGLWFRDGKIYDVDGAFIANLADFYADPDWKLVNPDGSIRVTKTQAAFEAAARPDVDPNYNNYCVEGRPEWYTVQAKTYKIPVTPIYQKTPTRFDRNGVGVAFNGVNFDPPAPVDAILNAHTLAPLDDNGGHMNPHAGYHYHAATGRTKEIAQSDNHAPMIGYALDGFGIYALLDPDTKAPTDLDESRGHSDAVRGYHYHAGTPGSNEIIRSFRGAVVNSMSDLPGQSGRPGADGRPPRPR</sequence>
<keyword evidence="5" id="KW-1185">Reference proteome</keyword>
<keyword evidence="2" id="KW-0732">Signal</keyword>
<dbReference type="AlphaFoldDB" id="A0A928VMM5"/>